<evidence type="ECO:0000256" key="1">
    <source>
        <dbReference type="SAM" id="Phobius"/>
    </source>
</evidence>
<dbReference type="EMBL" id="ML178828">
    <property type="protein sequence ID" value="TFL00652.1"/>
    <property type="molecule type" value="Genomic_DNA"/>
</dbReference>
<protein>
    <submittedName>
        <fullName evidence="2">Uncharacterized protein</fullName>
    </submittedName>
</protein>
<reference evidence="2 3" key="1">
    <citation type="journal article" date="2019" name="Nat. Ecol. Evol.">
        <title>Megaphylogeny resolves global patterns of mushroom evolution.</title>
        <authorList>
            <person name="Varga T."/>
            <person name="Krizsan K."/>
            <person name="Foldi C."/>
            <person name="Dima B."/>
            <person name="Sanchez-Garcia M."/>
            <person name="Sanchez-Ramirez S."/>
            <person name="Szollosi G.J."/>
            <person name="Szarkandi J.G."/>
            <person name="Papp V."/>
            <person name="Albert L."/>
            <person name="Andreopoulos W."/>
            <person name="Angelini C."/>
            <person name="Antonin V."/>
            <person name="Barry K.W."/>
            <person name="Bougher N.L."/>
            <person name="Buchanan P."/>
            <person name="Buyck B."/>
            <person name="Bense V."/>
            <person name="Catcheside P."/>
            <person name="Chovatia M."/>
            <person name="Cooper J."/>
            <person name="Damon W."/>
            <person name="Desjardin D."/>
            <person name="Finy P."/>
            <person name="Geml J."/>
            <person name="Haridas S."/>
            <person name="Hughes K."/>
            <person name="Justo A."/>
            <person name="Karasinski D."/>
            <person name="Kautmanova I."/>
            <person name="Kiss B."/>
            <person name="Kocsube S."/>
            <person name="Kotiranta H."/>
            <person name="LaButti K.M."/>
            <person name="Lechner B.E."/>
            <person name="Liimatainen K."/>
            <person name="Lipzen A."/>
            <person name="Lukacs Z."/>
            <person name="Mihaltcheva S."/>
            <person name="Morgado L.N."/>
            <person name="Niskanen T."/>
            <person name="Noordeloos M.E."/>
            <person name="Ohm R.A."/>
            <person name="Ortiz-Santana B."/>
            <person name="Ovrebo C."/>
            <person name="Racz N."/>
            <person name="Riley R."/>
            <person name="Savchenko A."/>
            <person name="Shiryaev A."/>
            <person name="Soop K."/>
            <person name="Spirin V."/>
            <person name="Szebenyi C."/>
            <person name="Tomsovsky M."/>
            <person name="Tulloss R.E."/>
            <person name="Uehling J."/>
            <person name="Grigoriev I.V."/>
            <person name="Vagvolgyi C."/>
            <person name="Papp T."/>
            <person name="Martin F.M."/>
            <person name="Miettinen O."/>
            <person name="Hibbett D.S."/>
            <person name="Nagy L.G."/>
        </authorList>
    </citation>
    <scope>NUCLEOTIDE SEQUENCE [LARGE SCALE GENOMIC DNA]</scope>
    <source>
        <strain evidence="2 3">CBS 309.79</strain>
    </source>
</reference>
<gene>
    <name evidence="2" type="ORF">BDV98DRAFT_569371</name>
</gene>
<keyword evidence="3" id="KW-1185">Reference proteome</keyword>
<dbReference type="AlphaFoldDB" id="A0A5C3QG13"/>
<keyword evidence="1" id="KW-0812">Transmembrane</keyword>
<proteinExistence type="predicted"/>
<accession>A0A5C3QG13</accession>
<keyword evidence="1" id="KW-0472">Membrane</keyword>
<feature type="transmembrane region" description="Helical" evidence="1">
    <location>
        <begin position="30"/>
        <end position="51"/>
    </location>
</feature>
<sequence length="95" mass="10542">MSTNSPSVFRPPFSRNPSRAFSLSFRSVPFLLHLFVDVLSSIFSHLVVLAEPAGRSFSACGRSFTYAAAVFMNDACLSVPWILSLYSSFLLQYPL</sequence>
<dbReference type="Proteomes" id="UP000305067">
    <property type="component" value="Unassembled WGS sequence"/>
</dbReference>
<organism evidence="2 3">
    <name type="scientific">Pterulicium gracile</name>
    <dbReference type="NCBI Taxonomy" id="1884261"/>
    <lineage>
        <taxon>Eukaryota</taxon>
        <taxon>Fungi</taxon>
        <taxon>Dikarya</taxon>
        <taxon>Basidiomycota</taxon>
        <taxon>Agaricomycotina</taxon>
        <taxon>Agaricomycetes</taxon>
        <taxon>Agaricomycetidae</taxon>
        <taxon>Agaricales</taxon>
        <taxon>Pleurotineae</taxon>
        <taxon>Pterulaceae</taxon>
        <taxon>Pterulicium</taxon>
    </lineage>
</organism>
<evidence type="ECO:0000313" key="2">
    <source>
        <dbReference type="EMBL" id="TFL00652.1"/>
    </source>
</evidence>
<evidence type="ECO:0000313" key="3">
    <source>
        <dbReference type="Proteomes" id="UP000305067"/>
    </source>
</evidence>
<name>A0A5C3QG13_9AGAR</name>
<feature type="transmembrane region" description="Helical" evidence="1">
    <location>
        <begin position="63"/>
        <end position="83"/>
    </location>
</feature>
<keyword evidence="1" id="KW-1133">Transmembrane helix</keyword>